<dbReference type="OrthoDB" id="8904098at2759"/>
<proteinExistence type="inferred from homology"/>
<dbReference type="GO" id="GO:0022857">
    <property type="term" value="F:transmembrane transporter activity"/>
    <property type="evidence" value="ECO:0007669"/>
    <property type="project" value="InterPro"/>
</dbReference>
<evidence type="ECO:0000256" key="3">
    <source>
        <dbReference type="ARBA" id="ARBA00022692"/>
    </source>
</evidence>
<protein>
    <submittedName>
        <fullName evidence="7">Uncharacterized protein</fullName>
    </submittedName>
</protein>
<evidence type="ECO:0000256" key="5">
    <source>
        <dbReference type="ARBA" id="ARBA00023136"/>
    </source>
</evidence>
<comment type="caution">
    <text evidence="7">The sequence shown here is derived from an EMBL/GenBank/DDBJ whole genome shotgun (WGS) entry which is preliminary data.</text>
</comment>
<feature type="transmembrane region" description="Helical" evidence="6">
    <location>
        <begin position="188"/>
        <end position="210"/>
    </location>
</feature>
<evidence type="ECO:0000256" key="6">
    <source>
        <dbReference type="SAM" id="Phobius"/>
    </source>
</evidence>
<keyword evidence="8" id="KW-1185">Reference proteome</keyword>
<feature type="transmembrane region" description="Helical" evidence="6">
    <location>
        <begin position="67"/>
        <end position="88"/>
    </location>
</feature>
<sequence length="229" mass="24662">MVNNHSFKTPIGVTLSFTVLMALDPTSKSLQEHSLSLPSSSLQSPPVPTATSSQLCTKNLTGRNLTFLQAIGAGHVSNILAMIGSALVEGKRLRTVQAQNLTTQPNAVAPAPVMATIMGIGEGLYFPAEVALYYQEFPGKLRSTSTSMTSLHIAAGYYLISAFTDLVGRLSSLLKNDINHGRVHKACWILLVIAVLKYGYFSLICLDIKVQDHPDPQLDDKTSVVAPDH</sequence>
<evidence type="ECO:0000256" key="4">
    <source>
        <dbReference type="ARBA" id="ARBA00022989"/>
    </source>
</evidence>
<keyword evidence="3 6" id="KW-0812">Transmembrane</keyword>
<evidence type="ECO:0000313" key="7">
    <source>
        <dbReference type="EMBL" id="KAJ8451245.1"/>
    </source>
</evidence>
<dbReference type="Gene3D" id="1.20.1250.20">
    <property type="entry name" value="MFS general substrate transporter like domains"/>
    <property type="match status" value="1"/>
</dbReference>
<name>A0A9Q1QT13_9CARY</name>
<dbReference type="Pfam" id="PF00854">
    <property type="entry name" value="PTR2"/>
    <property type="match status" value="1"/>
</dbReference>
<feature type="transmembrane region" description="Helical" evidence="6">
    <location>
        <begin position="108"/>
        <end position="128"/>
    </location>
</feature>
<evidence type="ECO:0000256" key="2">
    <source>
        <dbReference type="ARBA" id="ARBA00005982"/>
    </source>
</evidence>
<evidence type="ECO:0000256" key="1">
    <source>
        <dbReference type="ARBA" id="ARBA00004141"/>
    </source>
</evidence>
<evidence type="ECO:0000313" key="8">
    <source>
        <dbReference type="Proteomes" id="UP001153076"/>
    </source>
</evidence>
<accession>A0A9Q1QT13</accession>
<keyword evidence="4 6" id="KW-1133">Transmembrane helix</keyword>
<comment type="similarity">
    <text evidence="2">Belongs to the major facilitator superfamily. Proton-dependent oligopeptide transporter (POT/PTR) (TC 2.A.17) family.</text>
</comment>
<gene>
    <name evidence="7" type="ORF">Cgig2_014017</name>
</gene>
<dbReference type="SUPFAM" id="SSF103473">
    <property type="entry name" value="MFS general substrate transporter"/>
    <property type="match status" value="1"/>
</dbReference>
<comment type="subcellular location">
    <subcellularLocation>
        <location evidence="1">Membrane</location>
        <topology evidence="1">Multi-pass membrane protein</topology>
    </subcellularLocation>
</comment>
<organism evidence="7 8">
    <name type="scientific">Carnegiea gigantea</name>
    <dbReference type="NCBI Taxonomy" id="171969"/>
    <lineage>
        <taxon>Eukaryota</taxon>
        <taxon>Viridiplantae</taxon>
        <taxon>Streptophyta</taxon>
        <taxon>Embryophyta</taxon>
        <taxon>Tracheophyta</taxon>
        <taxon>Spermatophyta</taxon>
        <taxon>Magnoliopsida</taxon>
        <taxon>eudicotyledons</taxon>
        <taxon>Gunneridae</taxon>
        <taxon>Pentapetalae</taxon>
        <taxon>Caryophyllales</taxon>
        <taxon>Cactineae</taxon>
        <taxon>Cactaceae</taxon>
        <taxon>Cactoideae</taxon>
        <taxon>Echinocereeae</taxon>
        <taxon>Carnegiea</taxon>
    </lineage>
</organism>
<dbReference type="Proteomes" id="UP001153076">
    <property type="component" value="Unassembled WGS sequence"/>
</dbReference>
<dbReference type="GO" id="GO:0016020">
    <property type="term" value="C:membrane"/>
    <property type="evidence" value="ECO:0007669"/>
    <property type="project" value="UniProtKB-SubCell"/>
</dbReference>
<reference evidence="7" key="1">
    <citation type="submission" date="2022-04" db="EMBL/GenBank/DDBJ databases">
        <title>Carnegiea gigantea Genome sequencing and assembly v2.</title>
        <authorList>
            <person name="Copetti D."/>
            <person name="Sanderson M.J."/>
            <person name="Burquez A."/>
            <person name="Wojciechowski M.F."/>
        </authorList>
    </citation>
    <scope>NUCLEOTIDE SEQUENCE</scope>
    <source>
        <strain evidence="7">SGP5-SGP5p</strain>
        <tissue evidence="7">Aerial part</tissue>
    </source>
</reference>
<dbReference type="InterPro" id="IPR036259">
    <property type="entry name" value="MFS_trans_sf"/>
</dbReference>
<dbReference type="AlphaFoldDB" id="A0A9Q1QT13"/>
<dbReference type="PANTHER" id="PTHR11654">
    <property type="entry name" value="OLIGOPEPTIDE TRANSPORTER-RELATED"/>
    <property type="match status" value="1"/>
</dbReference>
<keyword evidence="5 6" id="KW-0472">Membrane</keyword>
<dbReference type="InterPro" id="IPR000109">
    <property type="entry name" value="POT_fam"/>
</dbReference>
<feature type="transmembrane region" description="Helical" evidence="6">
    <location>
        <begin position="148"/>
        <end position="167"/>
    </location>
</feature>
<dbReference type="EMBL" id="JAKOGI010000010">
    <property type="protein sequence ID" value="KAJ8451245.1"/>
    <property type="molecule type" value="Genomic_DNA"/>
</dbReference>